<organism evidence="1 2">
    <name type="scientific">Araneus ventricosus</name>
    <name type="common">Orbweaver spider</name>
    <name type="synonym">Epeira ventricosa</name>
    <dbReference type="NCBI Taxonomy" id="182803"/>
    <lineage>
        <taxon>Eukaryota</taxon>
        <taxon>Metazoa</taxon>
        <taxon>Ecdysozoa</taxon>
        <taxon>Arthropoda</taxon>
        <taxon>Chelicerata</taxon>
        <taxon>Arachnida</taxon>
        <taxon>Araneae</taxon>
        <taxon>Araneomorphae</taxon>
        <taxon>Entelegynae</taxon>
        <taxon>Araneoidea</taxon>
        <taxon>Araneidae</taxon>
        <taxon>Araneus</taxon>
    </lineage>
</organism>
<dbReference type="EMBL" id="BGPR01001946">
    <property type="protein sequence ID" value="GBM64816.1"/>
    <property type="molecule type" value="Genomic_DNA"/>
</dbReference>
<keyword evidence="2" id="KW-1185">Reference proteome</keyword>
<protein>
    <submittedName>
        <fullName evidence="1">Uncharacterized protein</fullName>
    </submittedName>
</protein>
<proteinExistence type="predicted"/>
<name>A0A4Y2HHG2_ARAVE</name>
<dbReference type="AlphaFoldDB" id="A0A4Y2HHG2"/>
<sequence>MAPLNLKFLQCHRLKTKFQSYASFHIEVYENDFQQLLDSMFWPEACLAAEFYGKLRNDQISQEVIRGSDSNHSSCLDLSTNTDSKRLSLLYQNFRGLLTKIAEFYSSVASAEYDVLLKHGFVKIWIPGTYSTIDILFTERTVVPQLIAVDEVVVFLWLSKNVFLHVNWMFLDWILKLSGFQSS</sequence>
<dbReference type="Proteomes" id="UP000499080">
    <property type="component" value="Unassembled WGS sequence"/>
</dbReference>
<comment type="caution">
    <text evidence="1">The sequence shown here is derived from an EMBL/GenBank/DDBJ whole genome shotgun (WGS) entry which is preliminary data.</text>
</comment>
<accession>A0A4Y2HHG2</accession>
<evidence type="ECO:0000313" key="1">
    <source>
        <dbReference type="EMBL" id="GBM64816.1"/>
    </source>
</evidence>
<evidence type="ECO:0000313" key="2">
    <source>
        <dbReference type="Proteomes" id="UP000499080"/>
    </source>
</evidence>
<gene>
    <name evidence="1" type="ORF">AVEN_178548_1</name>
</gene>
<reference evidence="1 2" key="1">
    <citation type="journal article" date="2019" name="Sci. Rep.">
        <title>Orb-weaving spider Araneus ventricosus genome elucidates the spidroin gene catalogue.</title>
        <authorList>
            <person name="Kono N."/>
            <person name="Nakamura H."/>
            <person name="Ohtoshi R."/>
            <person name="Moran D.A.P."/>
            <person name="Shinohara A."/>
            <person name="Yoshida Y."/>
            <person name="Fujiwara M."/>
            <person name="Mori M."/>
            <person name="Tomita M."/>
            <person name="Arakawa K."/>
        </authorList>
    </citation>
    <scope>NUCLEOTIDE SEQUENCE [LARGE SCALE GENOMIC DNA]</scope>
</reference>